<evidence type="ECO:0000256" key="2">
    <source>
        <dbReference type="ARBA" id="ARBA00007316"/>
    </source>
</evidence>
<feature type="domain" description="Polysaccharide chain length determinant N-terminal" evidence="19">
    <location>
        <begin position="49"/>
        <end position="130"/>
    </location>
</feature>
<evidence type="ECO:0000256" key="8">
    <source>
        <dbReference type="ARBA" id="ARBA00022692"/>
    </source>
</evidence>
<evidence type="ECO:0000256" key="11">
    <source>
        <dbReference type="ARBA" id="ARBA00022840"/>
    </source>
</evidence>
<feature type="region of interest" description="Disordered" evidence="17">
    <location>
        <begin position="751"/>
        <end position="794"/>
    </location>
</feature>
<keyword evidence="6" id="KW-0997">Cell inner membrane</keyword>
<keyword evidence="12 18" id="KW-1133">Transmembrane helix</keyword>
<evidence type="ECO:0000256" key="17">
    <source>
        <dbReference type="SAM" id="MobiDB-lite"/>
    </source>
</evidence>
<keyword evidence="8 18" id="KW-0812">Transmembrane</keyword>
<keyword evidence="9" id="KW-0547">Nucleotide-binding</keyword>
<feature type="compositionally biased region" description="Low complexity" evidence="17">
    <location>
        <begin position="758"/>
        <end position="768"/>
    </location>
</feature>
<feature type="coiled-coil region" evidence="16">
    <location>
        <begin position="236"/>
        <end position="398"/>
    </location>
</feature>
<comment type="subcellular location">
    <subcellularLocation>
        <location evidence="1">Cell inner membrane</location>
        <topology evidence="1">Multi-pass membrane protein</topology>
    </subcellularLocation>
</comment>
<comment type="catalytic activity">
    <reaction evidence="15">
        <text>L-tyrosyl-[protein] + ATP = O-phospho-L-tyrosyl-[protein] + ADP + H(+)</text>
        <dbReference type="Rhea" id="RHEA:10596"/>
        <dbReference type="Rhea" id="RHEA-COMP:10136"/>
        <dbReference type="Rhea" id="RHEA-COMP:20101"/>
        <dbReference type="ChEBI" id="CHEBI:15378"/>
        <dbReference type="ChEBI" id="CHEBI:30616"/>
        <dbReference type="ChEBI" id="CHEBI:46858"/>
        <dbReference type="ChEBI" id="CHEBI:61978"/>
        <dbReference type="ChEBI" id="CHEBI:456216"/>
        <dbReference type="EC" id="2.7.10.2"/>
    </reaction>
</comment>
<dbReference type="EC" id="2.7.10.2" evidence="4"/>
<keyword evidence="11" id="KW-0067">ATP-binding</keyword>
<evidence type="ECO:0000256" key="13">
    <source>
        <dbReference type="ARBA" id="ARBA00023136"/>
    </source>
</evidence>
<dbReference type="InterPro" id="IPR032807">
    <property type="entry name" value="GNVR"/>
</dbReference>
<name>A0ABS5RRE8_9HYPH</name>
<evidence type="ECO:0000256" key="12">
    <source>
        <dbReference type="ARBA" id="ARBA00022989"/>
    </source>
</evidence>
<dbReference type="InterPro" id="IPR003856">
    <property type="entry name" value="LPS_length_determ_N"/>
</dbReference>
<evidence type="ECO:0000256" key="1">
    <source>
        <dbReference type="ARBA" id="ARBA00004429"/>
    </source>
</evidence>
<evidence type="ECO:0000256" key="7">
    <source>
        <dbReference type="ARBA" id="ARBA00022679"/>
    </source>
</evidence>
<keyword evidence="23" id="KW-1185">Reference proteome</keyword>
<feature type="transmembrane region" description="Helical" evidence="18">
    <location>
        <begin position="463"/>
        <end position="483"/>
    </location>
</feature>
<dbReference type="SUPFAM" id="SSF52540">
    <property type="entry name" value="P-loop containing nucleoside triphosphate hydrolases"/>
    <property type="match status" value="1"/>
</dbReference>
<dbReference type="InterPro" id="IPR025669">
    <property type="entry name" value="AAA_dom"/>
</dbReference>
<feature type="domain" description="AAA" evidence="20">
    <location>
        <begin position="560"/>
        <end position="675"/>
    </location>
</feature>
<feature type="transmembrane region" description="Helical" evidence="18">
    <location>
        <begin position="56"/>
        <end position="77"/>
    </location>
</feature>
<dbReference type="Proteomes" id="UP001297272">
    <property type="component" value="Unassembled WGS sequence"/>
</dbReference>
<sequence>MLDRPLPHSPRALQAAPGGAMRQDLSPYEYGYGRYQEVDERDAFNPLHIFFYVLQYRWLIASLLAIGLVLGFAITMMQTPKYEALARLEVMTPSARVFQEMEMVAEASDVRAFLTARERLKSRAIAQRVVLGLGLSEQAAFLFPSPDFAPANIVRRAFGMRFSEDMSDYSPEQREEIAIRRVMNNLSVDLLANTSLLTISFRDQSPVTAQEVANRVAQSYIDSRVDQTGETSELARQFIQDQVLQVKERLQKSEEALVAYAKEAGITMTGTDISLIDTSIQAINAAQSKAVEERLNYQRLVQQIDQGRGGSLEQVLSSEGLQKLRSEIAGLSAEYQQKLGTFKPGFPEMQQLQAQISELRKQYENGVAVVTDGVRLKLQEAQSREADLAQKLTELQAEQVAYQDKNIQYTILKREVDSNRSQYESLIGKLNDVGVATELRQQNASIVDLAPLPQSPVWPRLPINLALALALSAALAAAVIYVLEMLNNTFVNPEQLEKELGLPVMGILPQVKPAELAASATDPTSGLSEAYRSLRTAIQFAGSEGAPKILMVTSAEPAEGKSTTVYKLARDFGVLGSKVIVVDADLRKPAVHRQFGLDNTVGLSNVLTNTVSKDKLPQVIRRTSAENVWTITSGTIPPNPADLLSSQRMALLIGHLAERFDFVIIDSPPVIGLSDAPILGRLARGTLLVVSSNQVTRKAASLALKRLRASGAHVIGAAMSKFSVGKYDYKYAYSYMNNQYYSYGGDAAQLEGPHDQQSGADGSDVHVSSGGGLRRRLRAVADRLSGRSRQTATG</sequence>
<reference evidence="22 23" key="1">
    <citation type="submission" date="2021-03" db="EMBL/GenBank/DDBJ databases">
        <title>Tianweitania aestuarii sp. nov., isolated from a tidal flat.</title>
        <authorList>
            <person name="Park S."/>
            <person name="Yoon J.-H."/>
        </authorList>
    </citation>
    <scope>NUCLEOTIDE SEQUENCE [LARGE SCALE GENOMIC DNA]</scope>
    <source>
        <strain evidence="22 23">BSSL-BM11</strain>
    </source>
</reference>
<keyword evidence="13 18" id="KW-0472">Membrane</keyword>
<dbReference type="Gene3D" id="3.40.50.300">
    <property type="entry name" value="P-loop containing nucleotide triphosphate hydrolases"/>
    <property type="match status" value="1"/>
</dbReference>
<feature type="region of interest" description="Disordered" evidence="17">
    <location>
        <begin position="1"/>
        <end position="20"/>
    </location>
</feature>
<dbReference type="PANTHER" id="PTHR32309">
    <property type="entry name" value="TYROSINE-PROTEIN KINASE"/>
    <property type="match status" value="1"/>
</dbReference>
<evidence type="ECO:0000259" key="19">
    <source>
        <dbReference type="Pfam" id="PF02706"/>
    </source>
</evidence>
<dbReference type="Pfam" id="PF13614">
    <property type="entry name" value="AAA_31"/>
    <property type="match status" value="1"/>
</dbReference>
<evidence type="ECO:0000256" key="6">
    <source>
        <dbReference type="ARBA" id="ARBA00022519"/>
    </source>
</evidence>
<evidence type="ECO:0000256" key="18">
    <source>
        <dbReference type="SAM" id="Phobius"/>
    </source>
</evidence>
<evidence type="ECO:0000256" key="10">
    <source>
        <dbReference type="ARBA" id="ARBA00022777"/>
    </source>
</evidence>
<evidence type="ECO:0000256" key="4">
    <source>
        <dbReference type="ARBA" id="ARBA00011903"/>
    </source>
</evidence>
<evidence type="ECO:0000256" key="3">
    <source>
        <dbReference type="ARBA" id="ARBA00008883"/>
    </source>
</evidence>
<dbReference type="Pfam" id="PF13807">
    <property type="entry name" value="GNVR"/>
    <property type="match status" value="1"/>
</dbReference>
<comment type="caution">
    <text evidence="22">The sequence shown here is derived from an EMBL/GenBank/DDBJ whole genome shotgun (WGS) entry which is preliminary data.</text>
</comment>
<dbReference type="EMBL" id="JAFMNX010000001">
    <property type="protein sequence ID" value="MBS9719634.1"/>
    <property type="molecule type" value="Genomic_DNA"/>
</dbReference>
<evidence type="ECO:0000256" key="5">
    <source>
        <dbReference type="ARBA" id="ARBA00022475"/>
    </source>
</evidence>
<dbReference type="PANTHER" id="PTHR32309:SF13">
    <property type="entry name" value="FERRIC ENTEROBACTIN TRANSPORT PROTEIN FEPE"/>
    <property type="match status" value="1"/>
</dbReference>
<evidence type="ECO:0000313" key="22">
    <source>
        <dbReference type="EMBL" id="MBS9719634.1"/>
    </source>
</evidence>
<keyword evidence="10" id="KW-0418">Kinase</keyword>
<keyword evidence="7 22" id="KW-0808">Transferase</keyword>
<dbReference type="GO" id="GO:0004715">
    <property type="term" value="F:non-membrane spanning protein tyrosine kinase activity"/>
    <property type="evidence" value="ECO:0007669"/>
    <property type="project" value="UniProtKB-EC"/>
</dbReference>
<evidence type="ECO:0000256" key="16">
    <source>
        <dbReference type="SAM" id="Coils"/>
    </source>
</evidence>
<proteinExistence type="inferred from homology"/>
<comment type="similarity">
    <text evidence="3">Belongs to the etk/wzc family.</text>
</comment>
<evidence type="ECO:0000259" key="20">
    <source>
        <dbReference type="Pfam" id="PF13614"/>
    </source>
</evidence>
<organism evidence="22 23">
    <name type="scientific">Tianweitania aestuarii</name>
    <dbReference type="NCBI Taxonomy" id="2814886"/>
    <lineage>
        <taxon>Bacteria</taxon>
        <taxon>Pseudomonadati</taxon>
        <taxon>Pseudomonadota</taxon>
        <taxon>Alphaproteobacteria</taxon>
        <taxon>Hyphomicrobiales</taxon>
        <taxon>Phyllobacteriaceae</taxon>
        <taxon>Tianweitania</taxon>
    </lineage>
</organism>
<feature type="domain" description="Tyrosine-protein kinase G-rich" evidence="21">
    <location>
        <begin position="412"/>
        <end position="483"/>
    </location>
</feature>
<dbReference type="InterPro" id="IPR050445">
    <property type="entry name" value="Bact_polysacc_biosynth/exp"/>
</dbReference>
<gene>
    <name evidence="22" type="ORF">JYU29_02920</name>
</gene>
<evidence type="ECO:0000256" key="15">
    <source>
        <dbReference type="ARBA" id="ARBA00051245"/>
    </source>
</evidence>
<keyword evidence="14" id="KW-0829">Tyrosine-protein kinase</keyword>
<keyword evidence="16" id="KW-0175">Coiled coil</keyword>
<dbReference type="InterPro" id="IPR027417">
    <property type="entry name" value="P-loop_NTPase"/>
</dbReference>
<protein>
    <recommendedName>
        <fullName evidence="4">non-specific protein-tyrosine kinase</fullName>
        <ecNumber evidence="4">2.7.10.2</ecNumber>
    </recommendedName>
</protein>
<evidence type="ECO:0000259" key="21">
    <source>
        <dbReference type="Pfam" id="PF13807"/>
    </source>
</evidence>
<evidence type="ECO:0000256" key="9">
    <source>
        <dbReference type="ARBA" id="ARBA00022741"/>
    </source>
</evidence>
<dbReference type="NCBIfam" id="TIGR01007">
    <property type="entry name" value="eps_fam"/>
    <property type="match status" value="1"/>
</dbReference>
<keyword evidence="5" id="KW-1003">Cell membrane</keyword>
<comment type="similarity">
    <text evidence="2">Belongs to the CpsD/CapB family.</text>
</comment>
<accession>A0ABS5RRE8</accession>
<dbReference type="CDD" id="cd05387">
    <property type="entry name" value="BY-kinase"/>
    <property type="match status" value="1"/>
</dbReference>
<dbReference type="InterPro" id="IPR005702">
    <property type="entry name" value="Wzc-like_C"/>
</dbReference>
<evidence type="ECO:0000256" key="14">
    <source>
        <dbReference type="ARBA" id="ARBA00023137"/>
    </source>
</evidence>
<dbReference type="Pfam" id="PF02706">
    <property type="entry name" value="Wzz"/>
    <property type="match status" value="1"/>
</dbReference>
<evidence type="ECO:0000313" key="23">
    <source>
        <dbReference type="Proteomes" id="UP001297272"/>
    </source>
</evidence>